<evidence type="ECO:0000313" key="2">
    <source>
        <dbReference type="Proteomes" id="UP000887575"/>
    </source>
</evidence>
<dbReference type="InterPro" id="IPR050111">
    <property type="entry name" value="C-type_lectin/snaclec_domain"/>
</dbReference>
<dbReference type="Gene3D" id="3.10.100.10">
    <property type="entry name" value="Mannose-Binding Protein A, subunit A"/>
    <property type="match status" value="2"/>
</dbReference>
<protein>
    <recommendedName>
        <fullName evidence="1">C-type lectin domain-containing protein</fullName>
    </recommendedName>
</protein>
<accession>A0AAF3EAW1</accession>
<keyword evidence="2" id="KW-1185">Reference proteome</keyword>
<reference evidence="3" key="1">
    <citation type="submission" date="2024-02" db="UniProtKB">
        <authorList>
            <consortium name="WormBaseParasite"/>
        </authorList>
    </citation>
    <scope>IDENTIFICATION</scope>
</reference>
<dbReference type="PANTHER" id="PTHR22803">
    <property type="entry name" value="MANNOSE, PHOSPHOLIPASE, LECTIN RECEPTOR RELATED"/>
    <property type="match status" value="1"/>
</dbReference>
<dbReference type="PROSITE" id="PS50041">
    <property type="entry name" value="C_TYPE_LECTIN_2"/>
    <property type="match status" value="1"/>
</dbReference>
<name>A0AAF3EAW1_9BILA</name>
<organism evidence="2 3">
    <name type="scientific">Mesorhabditis belari</name>
    <dbReference type="NCBI Taxonomy" id="2138241"/>
    <lineage>
        <taxon>Eukaryota</taxon>
        <taxon>Metazoa</taxon>
        <taxon>Ecdysozoa</taxon>
        <taxon>Nematoda</taxon>
        <taxon>Chromadorea</taxon>
        <taxon>Rhabditida</taxon>
        <taxon>Rhabditina</taxon>
        <taxon>Rhabditomorpha</taxon>
        <taxon>Rhabditoidea</taxon>
        <taxon>Rhabditidae</taxon>
        <taxon>Mesorhabditinae</taxon>
        <taxon>Mesorhabditis</taxon>
    </lineage>
</organism>
<dbReference type="InterPro" id="IPR016186">
    <property type="entry name" value="C-type_lectin-like/link_sf"/>
</dbReference>
<dbReference type="SUPFAM" id="SSF56436">
    <property type="entry name" value="C-type lectin-like"/>
    <property type="match status" value="2"/>
</dbReference>
<dbReference type="InterPro" id="IPR001304">
    <property type="entry name" value="C-type_lectin-like"/>
</dbReference>
<dbReference type="WBParaSite" id="MBELARI_LOCUS11068">
    <property type="protein sequence ID" value="MBELARI_LOCUS11068"/>
    <property type="gene ID" value="MBELARI_LOCUS11068"/>
</dbReference>
<dbReference type="CDD" id="cd00037">
    <property type="entry name" value="CLECT"/>
    <property type="match status" value="2"/>
</dbReference>
<evidence type="ECO:0000313" key="3">
    <source>
        <dbReference type="WBParaSite" id="MBELARI_LOCUS11068"/>
    </source>
</evidence>
<feature type="domain" description="C-type lectin" evidence="1">
    <location>
        <begin position="37"/>
        <end position="145"/>
    </location>
</feature>
<dbReference type="Pfam" id="PF00059">
    <property type="entry name" value="Lectin_C"/>
    <property type="match status" value="1"/>
</dbReference>
<dbReference type="AlphaFoldDB" id="A0AAF3EAW1"/>
<sequence>MVIRSGVHSIYSETKYATAANNPCPSSAAYITEFDSCYVFIDDAANFQAAERACNATQGHLVSMHNAFENGLLAEYADQDMRSSRAWIGLHRGDDGNWIWTDNTTASYFKWGSGEPKSKDCVYLDILDRSWYTQDCSTITPYICRLLPCKPGWVYYNVTEMCYYHGQNSSFQQALGFCGSYSGSVTSVHSDQENAFIKSLVWTPECKKVGNWYAGLTMLGGTWDQASMMNAFPPSCNGCGDGVWTMYGFDRINEKLPDFVCKAPPYVID</sequence>
<dbReference type="InterPro" id="IPR016187">
    <property type="entry name" value="CTDL_fold"/>
</dbReference>
<evidence type="ECO:0000259" key="1">
    <source>
        <dbReference type="PROSITE" id="PS50041"/>
    </source>
</evidence>
<dbReference type="Proteomes" id="UP000887575">
    <property type="component" value="Unassembled WGS sequence"/>
</dbReference>
<dbReference type="SMART" id="SM00034">
    <property type="entry name" value="CLECT"/>
    <property type="match status" value="2"/>
</dbReference>
<proteinExistence type="predicted"/>